<organism evidence="1 2">
    <name type="scientific">Cetraspora pellucida</name>
    <dbReference type="NCBI Taxonomy" id="1433469"/>
    <lineage>
        <taxon>Eukaryota</taxon>
        <taxon>Fungi</taxon>
        <taxon>Fungi incertae sedis</taxon>
        <taxon>Mucoromycota</taxon>
        <taxon>Glomeromycotina</taxon>
        <taxon>Glomeromycetes</taxon>
        <taxon>Diversisporales</taxon>
        <taxon>Gigasporaceae</taxon>
        <taxon>Cetraspora</taxon>
    </lineage>
</organism>
<dbReference type="EMBL" id="CAJVPW010011942">
    <property type="protein sequence ID" value="CAG8630505.1"/>
    <property type="molecule type" value="Genomic_DNA"/>
</dbReference>
<keyword evidence="2" id="KW-1185">Reference proteome</keyword>
<sequence>METSLKLLAMNYFSIDLLYPNINKQQNLKVSDTVAQYMQHCHYLSGYSLHAKEVNNKPVRAHIYEYTTQISIKYSKDSVDKKTTVSTQILFCLKEKNKGKTGSHRWFFNAFCPILNPRICVLIDVGVRPAFTNNQVAGACGKLDVMNNKSWIGLLNPVVGALIFENKMANIINKPFESIFGYILYLPKNFSAYRYSALHDITNDIE</sequence>
<comment type="caution">
    <text evidence="1">The sequence shown here is derived from an EMBL/GenBank/DDBJ whole genome shotgun (WGS) entry which is preliminary data.</text>
</comment>
<accession>A0ACA9N7A3</accession>
<protein>
    <submittedName>
        <fullName evidence="1">13669_t:CDS:1</fullName>
    </submittedName>
</protein>
<dbReference type="Proteomes" id="UP000789366">
    <property type="component" value="Unassembled WGS sequence"/>
</dbReference>
<evidence type="ECO:0000313" key="2">
    <source>
        <dbReference type="Proteomes" id="UP000789366"/>
    </source>
</evidence>
<proteinExistence type="predicted"/>
<gene>
    <name evidence="1" type="ORF">SPELUC_LOCUS8205</name>
</gene>
<reference evidence="1" key="1">
    <citation type="submission" date="2021-06" db="EMBL/GenBank/DDBJ databases">
        <authorList>
            <person name="Kallberg Y."/>
            <person name="Tangrot J."/>
            <person name="Rosling A."/>
        </authorList>
    </citation>
    <scope>NUCLEOTIDE SEQUENCE</scope>
    <source>
        <strain evidence="1">28 12/20/2015</strain>
    </source>
</reference>
<evidence type="ECO:0000313" key="1">
    <source>
        <dbReference type="EMBL" id="CAG8630505.1"/>
    </source>
</evidence>
<name>A0ACA9N7A3_9GLOM</name>
<feature type="non-terminal residue" evidence="1">
    <location>
        <position position="206"/>
    </location>
</feature>